<protein>
    <submittedName>
        <fullName evidence="2">Uncharacterized protein</fullName>
    </submittedName>
</protein>
<keyword evidence="1" id="KW-0472">Membrane</keyword>
<dbReference type="GeneID" id="96790318"/>
<feature type="transmembrane region" description="Helical" evidence="1">
    <location>
        <begin position="43"/>
        <end position="66"/>
    </location>
</feature>
<comment type="caution">
    <text evidence="2">The sequence shown here is derived from an EMBL/GenBank/DDBJ whole genome shotgun (WGS) entry which is preliminary data.</text>
</comment>
<dbReference type="AlphaFoldDB" id="A0A1Q4V9X3"/>
<feature type="transmembrane region" description="Helical" evidence="1">
    <location>
        <begin position="78"/>
        <end position="95"/>
    </location>
</feature>
<keyword evidence="1" id="KW-1133">Transmembrane helix</keyword>
<gene>
    <name evidence="2" type="ORF">AB852_09585</name>
</gene>
<evidence type="ECO:0000256" key="1">
    <source>
        <dbReference type="SAM" id="Phobius"/>
    </source>
</evidence>
<sequence length="121" mass="13136">MTTTQDRQLTKRLGIAIALVALLPFVLPLNIESRSVLNGELTSYSYLNITALVAAVVAISFTVRTFSGLRHESRLTTTYKALLIALVVVSVFQLVRGSGVIPTVTECTASYSFDLCRPDSV</sequence>
<accession>A0A1Q4V9X3</accession>
<keyword evidence="1" id="KW-0812">Transmembrane</keyword>
<dbReference type="Proteomes" id="UP000186455">
    <property type="component" value="Unassembled WGS sequence"/>
</dbReference>
<dbReference type="RefSeq" id="WP_073786135.1">
    <property type="nucleotide sequence ID" value="NZ_CP109290.1"/>
</dbReference>
<reference evidence="2 3" key="1">
    <citation type="submission" date="2015-06" db="EMBL/GenBank/DDBJ databases">
        <title>Cloning and characterization of the uncialamcin biosynthetic gene cluster.</title>
        <authorList>
            <person name="Yan X."/>
            <person name="Huang T."/>
            <person name="Ge H."/>
            <person name="Shen B."/>
        </authorList>
    </citation>
    <scope>NUCLEOTIDE SEQUENCE [LARGE SCALE GENOMIC DNA]</scope>
    <source>
        <strain evidence="2 3">DCA2648</strain>
    </source>
</reference>
<organism evidence="2 3">
    <name type="scientific">Streptomyces uncialis</name>
    <dbReference type="NCBI Taxonomy" id="1048205"/>
    <lineage>
        <taxon>Bacteria</taxon>
        <taxon>Bacillati</taxon>
        <taxon>Actinomycetota</taxon>
        <taxon>Actinomycetes</taxon>
        <taxon>Kitasatosporales</taxon>
        <taxon>Streptomycetaceae</taxon>
        <taxon>Streptomyces</taxon>
    </lineage>
</organism>
<keyword evidence="3" id="KW-1185">Reference proteome</keyword>
<dbReference type="EMBL" id="LFBV01000002">
    <property type="protein sequence ID" value="OKH94520.1"/>
    <property type="molecule type" value="Genomic_DNA"/>
</dbReference>
<dbReference type="STRING" id="1048205.AB852_09585"/>
<feature type="transmembrane region" description="Helical" evidence="1">
    <location>
        <begin position="12"/>
        <end position="31"/>
    </location>
</feature>
<name>A0A1Q4V9X3_9ACTN</name>
<evidence type="ECO:0000313" key="3">
    <source>
        <dbReference type="Proteomes" id="UP000186455"/>
    </source>
</evidence>
<proteinExistence type="predicted"/>
<evidence type="ECO:0000313" key="2">
    <source>
        <dbReference type="EMBL" id="OKH94520.1"/>
    </source>
</evidence>